<proteinExistence type="predicted"/>
<keyword evidence="4" id="KW-1185">Reference proteome</keyword>
<dbReference type="AlphaFoldDB" id="A0AA39U198"/>
<dbReference type="EMBL" id="JAUEPR010000068">
    <property type="protein sequence ID" value="KAK0468704.1"/>
    <property type="molecule type" value="Genomic_DNA"/>
</dbReference>
<evidence type="ECO:0000313" key="4">
    <source>
        <dbReference type="Proteomes" id="UP001175227"/>
    </source>
</evidence>
<evidence type="ECO:0000256" key="1">
    <source>
        <dbReference type="SAM" id="MobiDB-lite"/>
    </source>
</evidence>
<reference evidence="3" key="1">
    <citation type="submission" date="2023-06" db="EMBL/GenBank/DDBJ databases">
        <authorList>
            <consortium name="Lawrence Berkeley National Laboratory"/>
            <person name="Ahrendt S."/>
            <person name="Sahu N."/>
            <person name="Indic B."/>
            <person name="Wong-Bajracharya J."/>
            <person name="Merenyi Z."/>
            <person name="Ke H.-M."/>
            <person name="Monk M."/>
            <person name="Kocsube S."/>
            <person name="Drula E."/>
            <person name="Lipzen A."/>
            <person name="Balint B."/>
            <person name="Henrissat B."/>
            <person name="Andreopoulos B."/>
            <person name="Martin F.M."/>
            <person name="Harder C.B."/>
            <person name="Rigling D."/>
            <person name="Ford K.L."/>
            <person name="Foster G.D."/>
            <person name="Pangilinan J."/>
            <person name="Papanicolaou A."/>
            <person name="Barry K."/>
            <person name="LaButti K."/>
            <person name="Viragh M."/>
            <person name="Koriabine M."/>
            <person name="Yan M."/>
            <person name="Riley R."/>
            <person name="Champramary S."/>
            <person name="Plett K.L."/>
            <person name="Tsai I.J."/>
            <person name="Slot J."/>
            <person name="Sipos G."/>
            <person name="Plett J."/>
            <person name="Nagy L.G."/>
            <person name="Grigoriev I.V."/>
        </authorList>
    </citation>
    <scope>NUCLEOTIDE SEQUENCE</scope>
    <source>
        <strain evidence="3">ICMP 16352</strain>
    </source>
</reference>
<sequence>MLKMTAPDVDLCRDFDDFLHTAAFTTKHLKGHEGYAILIPAWYWPDVLPFTSSFKLHDAPGGQTDAAFAKCLLSAFAVAGLAIGYVEGVSGWPYEFLGLRQYAIPSVFRATKFAKRHFLPALKAAANASKQSPAVSKLEQDYPVMLIKGSEKVAIPRSALIPKFQGHEGTAIHIPSQYLLQLLAYISSVNLDELAPKQKKGGALAGFVFATTLTAMFIFLVWALESLDSIIYFFCTSSYVTLGKAVDTMEFAILQATVILSLYLLTMTRLQYVCTNKASFDTKISILSFSPDGLHLAIATGMSVVVLNAEGHPEITLDHHSVVLSIVWADDDSFVSGYQNGTIFFSTLTFGDDAEGTHRDQINWVSNTPRQNCVSHSAKPDSKFNGGSKPIPITDLDRRDEIQ</sequence>
<gene>
    <name evidence="3" type="ORF">IW261DRAFT_1426214</name>
</gene>
<dbReference type="InterPro" id="IPR015943">
    <property type="entry name" value="WD40/YVTN_repeat-like_dom_sf"/>
</dbReference>
<protein>
    <submittedName>
        <fullName evidence="3">Uncharacterized protein</fullName>
    </submittedName>
</protein>
<keyword evidence="2" id="KW-1133">Transmembrane helix</keyword>
<feature type="region of interest" description="Disordered" evidence="1">
    <location>
        <begin position="375"/>
        <end position="403"/>
    </location>
</feature>
<evidence type="ECO:0000313" key="3">
    <source>
        <dbReference type="EMBL" id="KAK0468704.1"/>
    </source>
</evidence>
<dbReference type="InterPro" id="IPR011044">
    <property type="entry name" value="Quino_amine_DH_bsu"/>
</dbReference>
<dbReference type="Proteomes" id="UP001175227">
    <property type="component" value="Unassembled WGS sequence"/>
</dbReference>
<comment type="caution">
    <text evidence="3">The sequence shown here is derived from an EMBL/GenBank/DDBJ whole genome shotgun (WGS) entry which is preliminary data.</text>
</comment>
<feature type="transmembrane region" description="Helical" evidence="2">
    <location>
        <begin position="203"/>
        <end position="224"/>
    </location>
</feature>
<dbReference type="SUPFAM" id="SSF50969">
    <property type="entry name" value="YVTN repeat-like/Quinoprotein amine dehydrogenase"/>
    <property type="match status" value="1"/>
</dbReference>
<keyword evidence="2" id="KW-0812">Transmembrane</keyword>
<keyword evidence="2" id="KW-0472">Membrane</keyword>
<dbReference type="Gene3D" id="2.130.10.10">
    <property type="entry name" value="YVTN repeat-like/Quinoprotein amine dehydrogenase"/>
    <property type="match status" value="1"/>
</dbReference>
<accession>A0AA39U198</accession>
<evidence type="ECO:0000256" key="2">
    <source>
        <dbReference type="SAM" id="Phobius"/>
    </source>
</evidence>
<feature type="transmembrane region" description="Helical" evidence="2">
    <location>
        <begin position="253"/>
        <end position="272"/>
    </location>
</feature>
<organism evidence="3 4">
    <name type="scientific">Armillaria novae-zelandiae</name>
    <dbReference type="NCBI Taxonomy" id="153914"/>
    <lineage>
        <taxon>Eukaryota</taxon>
        <taxon>Fungi</taxon>
        <taxon>Dikarya</taxon>
        <taxon>Basidiomycota</taxon>
        <taxon>Agaricomycotina</taxon>
        <taxon>Agaricomycetes</taxon>
        <taxon>Agaricomycetidae</taxon>
        <taxon>Agaricales</taxon>
        <taxon>Marasmiineae</taxon>
        <taxon>Physalacriaceae</taxon>
        <taxon>Armillaria</taxon>
    </lineage>
</organism>
<name>A0AA39U198_9AGAR</name>